<reference evidence="3" key="1">
    <citation type="submission" date="2021-06" db="EMBL/GenBank/DDBJ databases">
        <title>Comparative genomics, transcriptomics and evolutionary studies reveal genomic signatures of adaptation to plant cell wall in hemibiotrophic fungi.</title>
        <authorList>
            <consortium name="DOE Joint Genome Institute"/>
            <person name="Baroncelli R."/>
            <person name="Diaz J.F."/>
            <person name="Benocci T."/>
            <person name="Peng M."/>
            <person name="Battaglia E."/>
            <person name="Haridas S."/>
            <person name="Andreopoulos W."/>
            <person name="Labutti K."/>
            <person name="Pangilinan J."/>
            <person name="Floch G.L."/>
            <person name="Makela M.R."/>
            <person name="Henrissat B."/>
            <person name="Grigoriev I.V."/>
            <person name="Crouch J.A."/>
            <person name="De Vries R.P."/>
            <person name="Sukno S.A."/>
            <person name="Thon M.R."/>
        </authorList>
    </citation>
    <scope>NUCLEOTIDE SEQUENCE</scope>
    <source>
        <strain evidence="3">CBS 102054</strain>
    </source>
</reference>
<dbReference type="InterPro" id="IPR032675">
    <property type="entry name" value="LRR_dom_sf"/>
</dbReference>
<dbReference type="GeneID" id="85477832"/>
<dbReference type="Pfam" id="PF00646">
    <property type="entry name" value="F-box"/>
    <property type="match status" value="1"/>
</dbReference>
<dbReference type="Gene3D" id="3.80.10.10">
    <property type="entry name" value="Ribonuclease Inhibitor"/>
    <property type="match status" value="1"/>
</dbReference>
<feature type="region of interest" description="Disordered" evidence="1">
    <location>
        <begin position="1"/>
        <end position="21"/>
    </location>
</feature>
<keyword evidence="4" id="KW-1185">Reference proteome</keyword>
<name>A0AAI9ZH31_9PEZI</name>
<dbReference type="Proteomes" id="UP001243989">
    <property type="component" value="Unassembled WGS sequence"/>
</dbReference>
<evidence type="ECO:0000259" key="2">
    <source>
        <dbReference type="PROSITE" id="PS50181"/>
    </source>
</evidence>
<organism evidence="3 4">
    <name type="scientific">Colletotrichum phormii</name>
    <dbReference type="NCBI Taxonomy" id="359342"/>
    <lineage>
        <taxon>Eukaryota</taxon>
        <taxon>Fungi</taxon>
        <taxon>Dikarya</taxon>
        <taxon>Ascomycota</taxon>
        <taxon>Pezizomycotina</taxon>
        <taxon>Sordariomycetes</taxon>
        <taxon>Hypocreomycetidae</taxon>
        <taxon>Glomerellales</taxon>
        <taxon>Glomerellaceae</taxon>
        <taxon>Colletotrichum</taxon>
        <taxon>Colletotrichum acutatum species complex</taxon>
    </lineage>
</organism>
<accession>A0AAI9ZH31</accession>
<feature type="domain" description="F-box" evidence="2">
    <location>
        <begin position="22"/>
        <end position="60"/>
    </location>
</feature>
<dbReference type="AlphaFoldDB" id="A0AAI9ZH31"/>
<evidence type="ECO:0000313" key="4">
    <source>
        <dbReference type="Proteomes" id="UP001243989"/>
    </source>
</evidence>
<evidence type="ECO:0000256" key="1">
    <source>
        <dbReference type="SAM" id="MobiDB-lite"/>
    </source>
</evidence>
<evidence type="ECO:0000313" key="3">
    <source>
        <dbReference type="EMBL" id="KAK1623229.1"/>
    </source>
</evidence>
<dbReference type="EMBL" id="JAHMHQ010000030">
    <property type="protein sequence ID" value="KAK1623229.1"/>
    <property type="molecule type" value="Genomic_DNA"/>
</dbReference>
<gene>
    <name evidence="3" type="ORF">BDP81DRAFT_454634</name>
</gene>
<sequence>MSAMSFGPGQTLTTVTTDSGDRFPLQQMPNELILEVLHHMDDNNISLLPISMTCRLMRRLSVGMLFRVAQISCAEKDLPDRVREVRRNRSILRAIRTLSIYTESPPASRTPSNFPRIPNVKFNGRPSNATELARMLIALPSLEELRLDFRFKATVSLIKPFIRLLKREPGQWSLTHVTALTFPATADLSFIVDAFPHLRALSFEAPLNKPLNSIKGLSEVVNSLGPLLVYVQICKMRWDYNDFQEVASMFPHTTHLTIGGTMAFGGPPTLPNWDLKEATRLLRPMTNLKVLALSDERCRSSLSLDPIVPAHRRASTIATKLLPAIGFHNARSRRTDQAWGIWQNLRLPKLDILYLMDRTFEGHCFVPVKAMVKNKQGQEQEQIVDVKVMDDPLEPAWLDSFGQVKP</sequence>
<dbReference type="RefSeq" id="XP_060439224.1">
    <property type="nucleotide sequence ID" value="XM_060592970.1"/>
</dbReference>
<comment type="caution">
    <text evidence="3">The sequence shown here is derived from an EMBL/GenBank/DDBJ whole genome shotgun (WGS) entry which is preliminary data.</text>
</comment>
<proteinExistence type="predicted"/>
<feature type="compositionally biased region" description="Polar residues" evidence="1">
    <location>
        <begin position="8"/>
        <end position="18"/>
    </location>
</feature>
<dbReference type="InterPro" id="IPR001810">
    <property type="entry name" value="F-box_dom"/>
</dbReference>
<protein>
    <recommendedName>
        <fullName evidence="2">F-box domain-containing protein</fullName>
    </recommendedName>
</protein>
<dbReference type="PROSITE" id="PS50181">
    <property type="entry name" value="FBOX"/>
    <property type="match status" value="1"/>
</dbReference>